<dbReference type="Gene3D" id="1.20.58.190">
    <property type="entry name" value="Translin, domain 1"/>
    <property type="match status" value="1"/>
</dbReference>
<dbReference type="InterPro" id="IPR002848">
    <property type="entry name" value="Translin_fam"/>
</dbReference>
<accession>A0AAN8JRC4</accession>
<dbReference type="GO" id="GO:0003723">
    <property type="term" value="F:RNA binding"/>
    <property type="evidence" value="ECO:0007669"/>
    <property type="project" value="UniProtKB-KW"/>
</dbReference>
<dbReference type="InterPro" id="IPR033956">
    <property type="entry name" value="Translin"/>
</dbReference>
<dbReference type="GO" id="GO:0003697">
    <property type="term" value="F:single-stranded DNA binding"/>
    <property type="evidence" value="ECO:0007669"/>
    <property type="project" value="InterPro"/>
</dbReference>
<evidence type="ECO:0000256" key="5">
    <source>
        <dbReference type="ARBA" id="ARBA00022196"/>
    </source>
</evidence>
<evidence type="ECO:0000256" key="13">
    <source>
        <dbReference type="ARBA" id="ARBA00025374"/>
    </source>
</evidence>
<dbReference type="CDD" id="cd14819">
    <property type="entry name" value="Translin"/>
    <property type="match status" value="1"/>
</dbReference>
<dbReference type="GO" id="GO:0046872">
    <property type="term" value="F:metal ion binding"/>
    <property type="evidence" value="ECO:0007669"/>
    <property type="project" value="UniProtKB-KW"/>
</dbReference>
<keyword evidence="10" id="KW-0694">RNA-binding</keyword>
<dbReference type="InterPro" id="IPR016068">
    <property type="entry name" value="Translin_N"/>
</dbReference>
<evidence type="ECO:0000256" key="12">
    <source>
        <dbReference type="ARBA" id="ARBA00023242"/>
    </source>
</evidence>
<dbReference type="GO" id="GO:0016070">
    <property type="term" value="P:RNA metabolic process"/>
    <property type="evidence" value="ECO:0007669"/>
    <property type="project" value="InterPro"/>
</dbReference>
<dbReference type="GO" id="GO:0005634">
    <property type="term" value="C:nucleus"/>
    <property type="evidence" value="ECO:0007669"/>
    <property type="project" value="UniProtKB-SubCell"/>
</dbReference>
<dbReference type="GO" id="GO:0005737">
    <property type="term" value="C:cytoplasm"/>
    <property type="evidence" value="ECO:0007669"/>
    <property type="project" value="UniProtKB-SubCell"/>
</dbReference>
<comment type="function">
    <text evidence="14">Exhibits both single-stranded and double-stranded endoribonuclease activity. May act as an activator of RNA-induced silencing complex (RISC) by facilitating endonucleolytic cleavage of the siRNA passenger strand.</text>
</comment>
<dbReference type="GO" id="GO:0016787">
    <property type="term" value="F:hydrolase activity"/>
    <property type="evidence" value="ECO:0007669"/>
    <property type="project" value="UniProtKB-KW"/>
</dbReference>
<evidence type="ECO:0000256" key="11">
    <source>
        <dbReference type="ARBA" id="ARBA00023125"/>
    </source>
</evidence>
<evidence type="ECO:0000256" key="9">
    <source>
        <dbReference type="ARBA" id="ARBA00022801"/>
    </source>
</evidence>
<dbReference type="PANTHER" id="PTHR10741">
    <property type="entry name" value="TRANSLIN AND TRANSLIN ASSOCIATED PROTEIN X"/>
    <property type="match status" value="1"/>
</dbReference>
<evidence type="ECO:0000313" key="17">
    <source>
        <dbReference type="EMBL" id="KAK6181030.1"/>
    </source>
</evidence>
<keyword evidence="16" id="KW-0460">Magnesium</keyword>
<protein>
    <recommendedName>
        <fullName evidence="5">Translin</fullName>
    </recommendedName>
    <alternativeName>
        <fullName evidence="15">Component 3 of promoter of RISC</fullName>
    </alternativeName>
</protein>
<dbReference type="EMBL" id="JAZGQO010000007">
    <property type="protein sequence ID" value="KAK6181030.1"/>
    <property type="molecule type" value="Genomic_DNA"/>
</dbReference>
<keyword evidence="12" id="KW-0539">Nucleus</keyword>
<dbReference type="SUPFAM" id="SSF74784">
    <property type="entry name" value="Translin"/>
    <property type="match status" value="1"/>
</dbReference>
<keyword evidence="11" id="KW-0238">DNA-binding</keyword>
<evidence type="ECO:0000256" key="3">
    <source>
        <dbReference type="ARBA" id="ARBA00005902"/>
    </source>
</evidence>
<keyword evidence="8" id="KW-0255">Endonuclease</keyword>
<comment type="similarity">
    <text evidence="3">Belongs to the translin family.</text>
</comment>
<reference evidence="17 18" key="1">
    <citation type="submission" date="2024-01" db="EMBL/GenBank/DDBJ databases">
        <title>The genome of the rayed Mediterranean limpet Patella caerulea (Linnaeus, 1758).</title>
        <authorList>
            <person name="Anh-Thu Weber A."/>
            <person name="Halstead-Nussloch G."/>
        </authorList>
    </citation>
    <scope>NUCLEOTIDE SEQUENCE [LARGE SCALE GENOMIC DNA]</scope>
    <source>
        <strain evidence="17">AATW-2023a</strain>
        <tissue evidence="17">Whole specimen</tissue>
    </source>
</reference>
<keyword evidence="16" id="KW-0479">Metal-binding</keyword>
<comment type="function">
    <text evidence="13">DNA-binding protein that specifically recognizes consensus sequences at the breakpoint junctions in chromosomal translocations, mostly involving immunoglobulin (Ig)/T-cell receptor gene segments. Seems to recognize single-stranded DNA ends generated by staggered breaks occurring at recombination hot spots.</text>
</comment>
<evidence type="ECO:0000256" key="1">
    <source>
        <dbReference type="ARBA" id="ARBA00004123"/>
    </source>
</evidence>
<evidence type="ECO:0000256" key="8">
    <source>
        <dbReference type="ARBA" id="ARBA00022759"/>
    </source>
</evidence>
<evidence type="ECO:0000256" key="2">
    <source>
        <dbReference type="ARBA" id="ARBA00004496"/>
    </source>
</evidence>
<organism evidence="17 18">
    <name type="scientific">Patella caerulea</name>
    <name type="common">Rayed Mediterranean limpet</name>
    <dbReference type="NCBI Taxonomy" id="87958"/>
    <lineage>
        <taxon>Eukaryota</taxon>
        <taxon>Metazoa</taxon>
        <taxon>Spiralia</taxon>
        <taxon>Lophotrochozoa</taxon>
        <taxon>Mollusca</taxon>
        <taxon>Gastropoda</taxon>
        <taxon>Patellogastropoda</taxon>
        <taxon>Patelloidea</taxon>
        <taxon>Patellidae</taxon>
        <taxon>Patella</taxon>
    </lineage>
</organism>
<dbReference type="FunFam" id="1.20.58.190:FF:000001">
    <property type="entry name" value="Translin"/>
    <property type="match status" value="1"/>
</dbReference>
<comment type="subunit">
    <text evidence="4">Ring-shaped heterooctamer of six TSN and two TSNAX subunits, DNA/RNA binding occurs inside the ring.</text>
</comment>
<comment type="caution">
    <text evidence="17">The sequence shown here is derived from an EMBL/GenBank/DDBJ whole genome shotgun (WGS) entry which is preliminary data.</text>
</comment>
<gene>
    <name evidence="17" type="ORF">SNE40_008974</name>
</gene>
<feature type="binding site" evidence="16">
    <location>
        <position position="154"/>
    </location>
    <ligand>
        <name>Mg(2+)</name>
        <dbReference type="ChEBI" id="CHEBI:18420"/>
    </ligand>
</feature>
<evidence type="ECO:0000256" key="4">
    <source>
        <dbReference type="ARBA" id="ARBA00011685"/>
    </source>
</evidence>
<dbReference type="FunFam" id="1.20.58.200:FF:000002">
    <property type="entry name" value="Putative translin"/>
    <property type="match status" value="1"/>
</dbReference>
<dbReference type="GO" id="GO:0004519">
    <property type="term" value="F:endonuclease activity"/>
    <property type="evidence" value="ECO:0007669"/>
    <property type="project" value="UniProtKB-KW"/>
</dbReference>
<evidence type="ECO:0000313" key="18">
    <source>
        <dbReference type="Proteomes" id="UP001347796"/>
    </source>
</evidence>
<dbReference type="InterPro" id="IPR016069">
    <property type="entry name" value="Translin_C"/>
</dbReference>
<evidence type="ECO:0000256" key="16">
    <source>
        <dbReference type="PIRSR" id="PIRSR602848-1"/>
    </source>
</evidence>
<evidence type="ECO:0000256" key="10">
    <source>
        <dbReference type="ARBA" id="ARBA00022884"/>
    </source>
</evidence>
<evidence type="ECO:0000256" key="6">
    <source>
        <dbReference type="ARBA" id="ARBA00022490"/>
    </source>
</evidence>
<dbReference type="Gene3D" id="1.20.58.200">
    <property type="entry name" value="Translin, domain 2"/>
    <property type="match status" value="1"/>
</dbReference>
<name>A0AAN8JRC4_PATCE</name>
<sequence length="227" mass="25977">MDVSDTLTATFTELQGYLQAEQQLREDIRFAVRDIEQTTREIQKVLQAIHQPQGLTKIALVCENSRKLFKDVQDQIKILSDKIPANQYYKYHDHWKFAIQRLAFLAALVIFLETEQLIDRQTAADIIGVKVSKEDGFHVDLDDYLMGLLQLASELSRLAVNAVIAGDYARPLQISSFLGELESGFRLLNLKNDALRKRFDALKYDVKKVEEVVYDLSIRGLKPSTET</sequence>
<proteinExistence type="inferred from homology"/>
<evidence type="ECO:0000256" key="15">
    <source>
        <dbReference type="ARBA" id="ARBA00030513"/>
    </source>
</evidence>
<evidence type="ECO:0000256" key="14">
    <source>
        <dbReference type="ARBA" id="ARBA00025410"/>
    </source>
</evidence>
<keyword evidence="7" id="KW-0540">Nuclease</keyword>
<dbReference type="Pfam" id="PF01997">
    <property type="entry name" value="Translin"/>
    <property type="match status" value="1"/>
</dbReference>
<dbReference type="Proteomes" id="UP001347796">
    <property type="component" value="Unassembled WGS sequence"/>
</dbReference>
<dbReference type="AlphaFoldDB" id="A0AAN8JRC4"/>
<evidence type="ECO:0000256" key="7">
    <source>
        <dbReference type="ARBA" id="ARBA00022722"/>
    </source>
</evidence>
<dbReference type="GO" id="GO:0043565">
    <property type="term" value="F:sequence-specific DNA binding"/>
    <property type="evidence" value="ECO:0007669"/>
    <property type="project" value="InterPro"/>
</dbReference>
<keyword evidence="9" id="KW-0378">Hydrolase</keyword>
<comment type="subcellular location">
    <subcellularLocation>
        <location evidence="2">Cytoplasm</location>
    </subcellularLocation>
    <subcellularLocation>
        <location evidence="1">Nucleus</location>
    </subcellularLocation>
</comment>
<dbReference type="InterPro" id="IPR036081">
    <property type="entry name" value="Translin_sf"/>
</dbReference>
<keyword evidence="18" id="KW-1185">Reference proteome</keyword>
<keyword evidence="6" id="KW-0963">Cytoplasm</keyword>